<comment type="subcellular location">
    <subcellularLocation>
        <location evidence="11">Cell outer membrane</location>
    </subcellularLocation>
    <subcellularLocation>
        <location evidence="11">Bacterial flagellum basal body</location>
    </subcellularLocation>
    <subcellularLocation>
        <location evidence="2">Membrane</location>
        <topology evidence="2">Lipid-anchor</topology>
    </subcellularLocation>
</comment>
<evidence type="ECO:0000256" key="8">
    <source>
        <dbReference type="ARBA" id="ARBA00023143"/>
    </source>
</evidence>
<dbReference type="EMBL" id="JBDKXB010000005">
    <property type="protein sequence ID" value="MEY6431893.1"/>
    <property type="molecule type" value="Genomic_DNA"/>
</dbReference>
<keyword evidence="7" id="KW-0564">Palmitate</keyword>
<comment type="subunit">
    <text evidence="4 11">The basal body constitutes a major portion of the flagellar organelle and consists of four rings (L,P,S, and M) mounted on a central rod.</text>
</comment>
<keyword evidence="12" id="KW-0282">Flagellum</keyword>
<evidence type="ECO:0000256" key="1">
    <source>
        <dbReference type="ARBA" id="ARBA00002591"/>
    </source>
</evidence>
<evidence type="ECO:0000256" key="3">
    <source>
        <dbReference type="ARBA" id="ARBA00006929"/>
    </source>
</evidence>
<keyword evidence="12" id="KW-0969">Cilium</keyword>
<reference evidence="12 13" key="1">
    <citation type="submission" date="2024-05" db="EMBL/GenBank/DDBJ databases">
        <title>Genome Sequence and Characterization of the New Strain Purple Sulfur Bacterium of Genus Thioalkalicoccus.</title>
        <authorList>
            <person name="Bryantseva I.A."/>
            <person name="Kyndt J.A."/>
            <person name="Imhoff J.F."/>
        </authorList>
    </citation>
    <scope>NUCLEOTIDE SEQUENCE [LARGE SCALE GENOMIC DNA]</scope>
    <source>
        <strain evidence="12 13">Um2</strain>
    </source>
</reference>
<comment type="similarity">
    <text evidence="3 11">Belongs to the FlgH family.</text>
</comment>
<dbReference type="PANTHER" id="PTHR34933:SF1">
    <property type="entry name" value="FLAGELLAR L-RING PROTEIN"/>
    <property type="match status" value="1"/>
</dbReference>
<dbReference type="Proteomes" id="UP001564408">
    <property type="component" value="Unassembled WGS sequence"/>
</dbReference>
<dbReference type="InterPro" id="IPR000527">
    <property type="entry name" value="Flag_Lring"/>
</dbReference>
<dbReference type="HAMAP" id="MF_00415">
    <property type="entry name" value="FlgH"/>
    <property type="match status" value="1"/>
</dbReference>
<comment type="caution">
    <text evidence="12">The sequence shown here is derived from an EMBL/GenBank/DDBJ whole genome shotgun (WGS) entry which is preliminary data.</text>
</comment>
<evidence type="ECO:0000313" key="12">
    <source>
        <dbReference type="EMBL" id="MEY6431893.1"/>
    </source>
</evidence>
<keyword evidence="8 11" id="KW-0975">Bacterial flagellum</keyword>
<evidence type="ECO:0000256" key="11">
    <source>
        <dbReference type="HAMAP-Rule" id="MF_00415"/>
    </source>
</evidence>
<evidence type="ECO:0000256" key="6">
    <source>
        <dbReference type="ARBA" id="ARBA00023136"/>
    </source>
</evidence>
<keyword evidence="12" id="KW-0966">Cell projection</keyword>
<evidence type="ECO:0000256" key="2">
    <source>
        <dbReference type="ARBA" id="ARBA00004635"/>
    </source>
</evidence>
<evidence type="ECO:0000256" key="10">
    <source>
        <dbReference type="ARBA" id="ARBA00023288"/>
    </source>
</evidence>
<organism evidence="12 13">
    <name type="scientific">Thioalkalicoccus limnaeus</name>
    <dbReference type="NCBI Taxonomy" id="120681"/>
    <lineage>
        <taxon>Bacteria</taxon>
        <taxon>Pseudomonadati</taxon>
        <taxon>Pseudomonadota</taxon>
        <taxon>Gammaproteobacteria</taxon>
        <taxon>Chromatiales</taxon>
        <taxon>Chromatiaceae</taxon>
        <taxon>Thioalkalicoccus</taxon>
    </lineage>
</organism>
<evidence type="ECO:0000256" key="7">
    <source>
        <dbReference type="ARBA" id="ARBA00023139"/>
    </source>
</evidence>
<dbReference type="Pfam" id="PF02107">
    <property type="entry name" value="FlgH"/>
    <property type="match status" value="1"/>
</dbReference>
<keyword evidence="10" id="KW-0449">Lipoprotein</keyword>
<proteinExistence type="inferred from homology"/>
<dbReference type="RefSeq" id="WP_369666279.1">
    <property type="nucleotide sequence ID" value="NZ_JBDKXB010000005.1"/>
</dbReference>
<evidence type="ECO:0000313" key="13">
    <source>
        <dbReference type="Proteomes" id="UP001564408"/>
    </source>
</evidence>
<accession>A0ABV4BF38</accession>
<keyword evidence="9 11" id="KW-0998">Cell outer membrane</keyword>
<keyword evidence="6 11" id="KW-0472">Membrane</keyword>
<evidence type="ECO:0000256" key="5">
    <source>
        <dbReference type="ARBA" id="ARBA00022729"/>
    </source>
</evidence>
<gene>
    <name evidence="11" type="primary">flgH</name>
    <name evidence="12" type="ORF">ABC977_05660</name>
</gene>
<keyword evidence="13" id="KW-1185">Reference proteome</keyword>
<dbReference type="PRINTS" id="PR01008">
    <property type="entry name" value="FLGLRINGFLGH"/>
</dbReference>
<dbReference type="PANTHER" id="PTHR34933">
    <property type="entry name" value="FLAGELLAR L-RING PROTEIN"/>
    <property type="match status" value="1"/>
</dbReference>
<sequence length="241" mass="25268">MTPLSWIGGGLGAAGLLLIGGCASVTKPPPVPGDNPAYVAARPVPPPPEAVPPVVMPSPTQFTGSLYRAGYGMMLFENAVARNIGDILTITLMEKTAAKKNAMTGLAKDSTGSLEAAIRAAGMNVDPRSLDLDVTVDRAFDGVGKSEQSNSLQGNISVVVSEVLPNGNLLVGGEKWLTLNQGEEFIRITGIVRPQDIRPDNTVSSLLVADARISYGGTGTLADTNRPGWLTRFFLNPIFPL</sequence>
<protein>
    <recommendedName>
        <fullName evidence="11">Flagellar L-ring protein</fullName>
    </recommendedName>
    <alternativeName>
        <fullName evidence="11">Basal body L-ring protein</fullName>
    </alternativeName>
</protein>
<keyword evidence="5" id="KW-0732">Signal</keyword>
<name>A0ABV4BF38_9GAMM</name>
<comment type="function">
    <text evidence="1 11">Assembles around the rod to form the L-ring and probably protects the motor/basal body from shearing forces during rotation.</text>
</comment>
<evidence type="ECO:0000256" key="4">
    <source>
        <dbReference type="ARBA" id="ARBA00011439"/>
    </source>
</evidence>
<evidence type="ECO:0000256" key="9">
    <source>
        <dbReference type="ARBA" id="ARBA00023237"/>
    </source>
</evidence>